<dbReference type="EMBL" id="JSZA02000369">
    <property type="protein sequence ID" value="KHD05051.1"/>
    <property type="molecule type" value="Genomic_DNA"/>
</dbReference>
<dbReference type="InterPro" id="IPR025455">
    <property type="entry name" value="DUF4276"/>
</dbReference>
<dbReference type="Pfam" id="PF14103">
    <property type="entry name" value="DUF4276"/>
    <property type="match status" value="1"/>
</dbReference>
<sequence length="196" mass="22113">MVRVGISVEGTTEERFIKSCLTPHLAQKNIFVTAVSMGGNVSIDRIRHELNKLIYNFEVVSTFYDFYGFKRKQDGETKDSLETRILESVPKAGKIIPYIQMHEFEGLLFSSPSTIATVLQLDEIKPWAEDILHKFNGNPELINNSSQTAPSKLLAVTPYRQTTHGPNIAKEIGLDVLREKCRGFDDWLSRLEALAA</sequence>
<protein>
    <recommendedName>
        <fullName evidence="3">DUF4276 family protein</fullName>
    </recommendedName>
</protein>
<proteinExistence type="predicted"/>
<dbReference type="Proteomes" id="UP000030428">
    <property type="component" value="Unassembled WGS sequence"/>
</dbReference>
<evidence type="ECO:0000313" key="1">
    <source>
        <dbReference type="EMBL" id="KHD05051.1"/>
    </source>
</evidence>
<evidence type="ECO:0000313" key="2">
    <source>
        <dbReference type="Proteomes" id="UP000030428"/>
    </source>
</evidence>
<dbReference type="AlphaFoldDB" id="A0A0A6RMJ8"/>
<name>A0A0A6RMJ8_9GAMM</name>
<organism evidence="1 2">
    <name type="scientific">Candidatus Thiomargarita nelsonii</name>
    <dbReference type="NCBI Taxonomy" id="1003181"/>
    <lineage>
        <taxon>Bacteria</taxon>
        <taxon>Pseudomonadati</taxon>
        <taxon>Pseudomonadota</taxon>
        <taxon>Gammaproteobacteria</taxon>
        <taxon>Thiotrichales</taxon>
        <taxon>Thiotrichaceae</taxon>
        <taxon>Thiomargarita</taxon>
    </lineage>
</organism>
<comment type="caution">
    <text evidence="1">The sequence shown here is derived from an EMBL/GenBank/DDBJ whole genome shotgun (WGS) entry which is preliminary data.</text>
</comment>
<evidence type="ECO:0008006" key="3">
    <source>
        <dbReference type="Google" id="ProtNLM"/>
    </source>
</evidence>
<accession>A0A0A6RMJ8</accession>
<reference evidence="1 2" key="1">
    <citation type="journal article" date="2016" name="Front. Microbiol.">
        <title>Single-Cell (Meta-)Genomics of a Dimorphic Candidatus Thiomargarita nelsonii Reveals Genomic Plasticity.</title>
        <authorList>
            <person name="Flood B.E."/>
            <person name="Fliss P."/>
            <person name="Jones D.S."/>
            <person name="Dick G.J."/>
            <person name="Jain S."/>
            <person name="Kaster A.K."/>
            <person name="Winkel M."/>
            <person name="Mussmann M."/>
            <person name="Bailey J."/>
        </authorList>
    </citation>
    <scope>NUCLEOTIDE SEQUENCE [LARGE SCALE GENOMIC DNA]</scope>
    <source>
        <strain evidence="1">Hydrate Ridge</strain>
    </source>
</reference>
<keyword evidence="2" id="KW-1185">Reference proteome</keyword>
<gene>
    <name evidence="1" type="ORF">PN36_33750</name>
</gene>